<comment type="similarity">
    <text evidence="1 2">Belongs to the anti-sigma-factor antagonist family.</text>
</comment>
<evidence type="ECO:0000313" key="4">
    <source>
        <dbReference type="EMBL" id="AVO49780.1"/>
    </source>
</evidence>
<feature type="domain" description="STAS" evidence="3">
    <location>
        <begin position="1"/>
        <end position="110"/>
    </location>
</feature>
<dbReference type="PANTHER" id="PTHR33495">
    <property type="entry name" value="ANTI-SIGMA FACTOR ANTAGONIST TM_1081-RELATED-RELATED"/>
    <property type="match status" value="1"/>
</dbReference>
<dbReference type="PROSITE" id="PS50801">
    <property type="entry name" value="STAS"/>
    <property type="match status" value="1"/>
</dbReference>
<dbReference type="InterPro" id="IPR002645">
    <property type="entry name" value="STAS_dom"/>
</dbReference>
<accession>A0A2R3QDD5</accession>
<evidence type="ECO:0000256" key="1">
    <source>
        <dbReference type="ARBA" id="ARBA00009013"/>
    </source>
</evidence>
<reference evidence="4 5" key="1">
    <citation type="submission" date="2018-03" db="EMBL/GenBank/DDBJ databases">
        <title>Genome sequencing of Melaminivora sp.</title>
        <authorList>
            <person name="Kim S.-J."/>
            <person name="Heo J."/>
            <person name="Ahn J.-H."/>
            <person name="Kwon S.-W."/>
        </authorList>
    </citation>
    <scope>NUCLEOTIDE SEQUENCE [LARGE SCALE GENOMIC DNA]</scope>
    <source>
        <strain evidence="4 5">SC2-9</strain>
    </source>
</reference>
<protein>
    <recommendedName>
        <fullName evidence="2">Anti-sigma factor antagonist</fullName>
    </recommendedName>
</protein>
<dbReference type="SUPFAM" id="SSF52091">
    <property type="entry name" value="SpoIIaa-like"/>
    <property type="match status" value="1"/>
</dbReference>
<dbReference type="InterPro" id="IPR036513">
    <property type="entry name" value="STAS_dom_sf"/>
</dbReference>
<evidence type="ECO:0000259" key="3">
    <source>
        <dbReference type="PROSITE" id="PS50801"/>
    </source>
</evidence>
<dbReference type="Proteomes" id="UP000237925">
    <property type="component" value="Chromosome"/>
</dbReference>
<dbReference type="CDD" id="cd07043">
    <property type="entry name" value="STAS_anti-anti-sigma_factors"/>
    <property type="match status" value="1"/>
</dbReference>
<dbReference type="NCBIfam" id="TIGR00377">
    <property type="entry name" value="ant_ant_sig"/>
    <property type="match status" value="1"/>
</dbReference>
<evidence type="ECO:0000313" key="5">
    <source>
        <dbReference type="Proteomes" id="UP000237925"/>
    </source>
</evidence>
<dbReference type="Pfam" id="PF01740">
    <property type="entry name" value="STAS"/>
    <property type="match status" value="1"/>
</dbReference>
<organism evidence="4 5">
    <name type="scientific">Melaminivora suipulveris</name>
    <dbReference type="NCBI Taxonomy" id="2109913"/>
    <lineage>
        <taxon>Bacteria</taxon>
        <taxon>Pseudomonadati</taxon>
        <taxon>Pseudomonadota</taxon>
        <taxon>Betaproteobacteria</taxon>
        <taxon>Burkholderiales</taxon>
        <taxon>Comamonadaceae</taxon>
        <taxon>Melaminivora</taxon>
    </lineage>
</organism>
<dbReference type="Gene3D" id="3.30.750.24">
    <property type="entry name" value="STAS domain"/>
    <property type="match status" value="1"/>
</dbReference>
<dbReference type="AlphaFoldDB" id="A0A2R3QDD5"/>
<dbReference type="KEGG" id="mela:C6568_11330"/>
<dbReference type="OrthoDB" id="280847at2"/>
<dbReference type="RefSeq" id="WP_106684209.1">
    <property type="nucleotide sequence ID" value="NZ_CP027667.1"/>
</dbReference>
<proteinExistence type="inferred from homology"/>
<dbReference type="EMBL" id="CP027667">
    <property type="protein sequence ID" value="AVO49780.1"/>
    <property type="molecule type" value="Genomic_DNA"/>
</dbReference>
<evidence type="ECO:0000256" key="2">
    <source>
        <dbReference type="RuleBase" id="RU003749"/>
    </source>
</evidence>
<sequence length="110" mass="11557">MTIAIEATDRAHIVGLRGQLNSGNAAATEADVLGLVDGGARQIVLDFSALDYISSAGLRVVLVLAKRLKAEGGKLVLYGMQPHVREVFDISGFLAILNVQSGRAEALAQI</sequence>
<dbReference type="InterPro" id="IPR003658">
    <property type="entry name" value="Anti-sigma_ant"/>
</dbReference>
<dbReference type="GO" id="GO:0043856">
    <property type="term" value="F:anti-sigma factor antagonist activity"/>
    <property type="evidence" value="ECO:0007669"/>
    <property type="project" value="InterPro"/>
</dbReference>
<keyword evidence="5" id="KW-1185">Reference proteome</keyword>
<name>A0A2R3QDD5_9BURK</name>
<gene>
    <name evidence="4" type="ORF">C6568_11330</name>
</gene>